<sequence>MTEREFQVAFERLLSTIVPGYNLKVKLPSDTIFFYINKAKDEYVKQVYRVFQQNQELSDKLRTLVLTNTYNSLDFKVQDNKWIVQYPNNYLFSLGEEVLIKILDNKCPNLVTKTRDVIEATIETVDRILENSLSEYHLHHNLARPVRLQTENNIVLYTDGNYAIHKYTLTFLRSAKNIGLNLTKEYTELPEHTHLEIVDAAVNMYIAQAASTQRSEKSDEQ</sequence>
<dbReference type="Proteomes" id="UP000593741">
    <property type="component" value="Genome"/>
</dbReference>
<name>A0A7M1RSU7_9CAUD</name>
<evidence type="ECO:0000313" key="2">
    <source>
        <dbReference type="Proteomes" id="UP000593741"/>
    </source>
</evidence>
<dbReference type="GeneID" id="65130791"/>
<protein>
    <submittedName>
        <fullName evidence="1">Uncharacterized protein</fullName>
    </submittedName>
</protein>
<proteinExistence type="predicted"/>
<dbReference type="EMBL" id="MT774397">
    <property type="protein sequence ID" value="QOR56872.1"/>
    <property type="molecule type" value="Genomic_DNA"/>
</dbReference>
<keyword evidence="2" id="KW-1185">Reference proteome</keyword>
<reference evidence="1 2" key="1">
    <citation type="submission" date="2020-07" db="EMBL/GenBank/DDBJ databases">
        <title>Taxonomic proposal: Crassvirales, a new order of highly abundant and diverse bacterial viruses.</title>
        <authorList>
            <person name="Shkoporov A.N."/>
            <person name="Stockdale S.R."/>
            <person name="Guerin E."/>
            <person name="Ross R.P."/>
            <person name="Hill C."/>
        </authorList>
    </citation>
    <scope>NUCLEOTIDE SEQUENCE [LARGE SCALE GENOMIC DNA]</scope>
</reference>
<evidence type="ECO:0000313" key="1">
    <source>
        <dbReference type="EMBL" id="QOR56872.1"/>
    </source>
</evidence>
<accession>A0A7M1RSU7</accession>
<organism evidence="1 2">
    <name type="scientific">uncultured phage cr56_1</name>
    <dbReference type="NCBI Taxonomy" id="2772081"/>
    <lineage>
        <taxon>Viruses</taxon>
        <taxon>Duplodnaviria</taxon>
        <taxon>Heunggongvirae</taxon>
        <taxon>Uroviricota</taxon>
        <taxon>Caudoviricetes</taxon>
        <taxon>Crassvirales</taxon>
        <taxon>Suoliviridae</taxon>
        <taxon>Loutivirinae</taxon>
        <taxon>Buchavirus</taxon>
        <taxon>Buchavirus faecalis</taxon>
    </lineage>
</organism>
<dbReference type="RefSeq" id="YP_010112324.1">
    <property type="nucleotide sequence ID" value="NC_055890.1"/>
</dbReference>
<dbReference type="KEGG" id="vg:65130791"/>